<dbReference type="InterPro" id="IPR001837">
    <property type="entry name" value="Adenylate_cyclase-assoc_CAP"/>
</dbReference>
<protein>
    <recommendedName>
        <fullName evidence="1">CAP N-terminal domain-containing protein</fullName>
    </recommendedName>
</protein>
<proteinExistence type="predicted"/>
<organism evidence="2 3">
    <name type="scientific">Porphyra umbilicalis</name>
    <name type="common">Purple laver</name>
    <name type="synonym">Red alga</name>
    <dbReference type="NCBI Taxonomy" id="2786"/>
    <lineage>
        <taxon>Eukaryota</taxon>
        <taxon>Rhodophyta</taxon>
        <taxon>Bangiophyceae</taxon>
        <taxon>Bangiales</taxon>
        <taxon>Bangiaceae</taxon>
        <taxon>Porphyra</taxon>
    </lineage>
</organism>
<dbReference type="AlphaFoldDB" id="A0A1X6NZH5"/>
<dbReference type="GO" id="GO:0003779">
    <property type="term" value="F:actin binding"/>
    <property type="evidence" value="ECO:0007669"/>
    <property type="project" value="InterPro"/>
</dbReference>
<dbReference type="GO" id="GO:0005737">
    <property type="term" value="C:cytoplasm"/>
    <property type="evidence" value="ECO:0007669"/>
    <property type="project" value="TreeGrafter"/>
</dbReference>
<dbReference type="PANTHER" id="PTHR10652:SF0">
    <property type="entry name" value="ADENYLYL CYCLASE-ASSOCIATED PROTEIN"/>
    <property type="match status" value="1"/>
</dbReference>
<dbReference type="InterPro" id="IPR036222">
    <property type="entry name" value="CAP_N_sf"/>
</dbReference>
<reference evidence="2 3" key="1">
    <citation type="submission" date="2017-03" db="EMBL/GenBank/DDBJ databases">
        <title>WGS assembly of Porphyra umbilicalis.</title>
        <authorList>
            <person name="Brawley S.H."/>
            <person name="Blouin N.A."/>
            <person name="Ficko-Blean E."/>
            <person name="Wheeler G.L."/>
            <person name="Lohr M."/>
            <person name="Goodson H.V."/>
            <person name="Jenkins J.W."/>
            <person name="Blaby-Haas C.E."/>
            <person name="Helliwell K.E."/>
            <person name="Chan C."/>
            <person name="Marriage T."/>
            <person name="Bhattacharya D."/>
            <person name="Klein A.S."/>
            <person name="Badis Y."/>
            <person name="Brodie J."/>
            <person name="Cao Y."/>
            <person name="Collen J."/>
            <person name="Dittami S.M."/>
            <person name="Gachon C.M."/>
            <person name="Green B.R."/>
            <person name="Karpowicz S."/>
            <person name="Kim J.W."/>
            <person name="Kudahl U."/>
            <person name="Lin S."/>
            <person name="Michel G."/>
            <person name="Mittag M."/>
            <person name="Olson B.J."/>
            <person name="Pangilinan J."/>
            <person name="Peng Y."/>
            <person name="Qiu H."/>
            <person name="Shu S."/>
            <person name="Singer J.T."/>
            <person name="Smith A.G."/>
            <person name="Sprecher B.N."/>
            <person name="Wagner V."/>
            <person name="Wang W."/>
            <person name="Wang Z.-Y."/>
            <person name="Yan J."/>
            <person name="Yarish C."/>
            <person name="Zoeuner-Riek S."/>
            <person name="Zhuang Y."/>
            <person name="Zou Y."/>
            <person name="Lindquist E.A."/>
            <person name="Grimwood J."/>
            <person name="Barry K."/>
            <person name="Rokhsar D.S."/>
            <person name="Schmutz J."/>
            <person name="Stiller J.W."/>
            <person name="Grossman A.R."/>
            <person name="Prochnik S.E."/>
        </authorList>
    </citation>
    <scope>NUCLEOTIDE SEQUENCE [LARGE SCALE GENOMIC DNA]</scope>
    <source>
        <strain evidence="2">4086291</strain>
    </source>
</reference>
<evidence type="ECO:0000313" key="2">
    <source>
        <dbReference type="EMBL" id="OSX74021.1"/>
    </source>
</evidence>
<keyword evidence="3" id="KW-1185">Reference proteome</keyword>
<dbReference type="OrthoDB" id="1601at2759"/>
<dbReference type="EMBL" id="KV918967">
    <property type="protein sequence ID" value="OSX74021.1"/>
    <property type="molecule type" value="Genomic_DNA"/>
</dbReference>
<dbReference type="InterPro" id="IPR053950">
    <property type="entry name" value="CAP_N"/>
</dbReference>
<feature type="domain" description="CAP N-terminal" evidence="1">
    <location>
        <begin position="2"/>
        <end position="116"/>
    </location>
</feature>
<dbReference type="SUPFAM" id="SSF101278">
    <property type="entry name" value="N-terminal domain of adenylylcyclase associated protein, CAP"/>
    <property type="match status" value="2"/>
</dbReference>
<dbReference type="GO" id="GO:0007015">
    <property type="term" value="P:actin filament organization"/>
    <property type="evidence" value="ECO:0007669"/>
    <property type="project" value="TreeGrafter"/>
</dbReference>
<evidence type="ECO:0000313" key="3">
    <source>
        <dbReference type="Proteomes" id="UP000218209"/>
    </source>
</evidence>
<dbReference type="Proteomes" id="UP000218209">
    <property type="component" value="Unassembled WGS sequence"/>
</dbReference>
<gene>
    <name evidence="2" type="ORF">BU14_0313s0006</name>
</gene>
<feature type="domain" description="CAP N-terminal" evidence="1">
    <location>
        <begin position="148"/>
        <end position="308"/>
    </location>
</feature>
<sequence>MTKPTAPTAISALTEDLTDAIEEARDARHDIAPASKLRNHACALSDAASALGWVLAPAPVKHVREYKAIVNSQTEAILASYIDLGCNASHVEFAEALDAIMAALVDHVVEHHPTGLRWNTAASSATPAVVAAPSAAPPGAHPLADYWRLVDGPVAVYVTASDRLGGPIAEQAWLLRDAFVAQSEMVEVVAQTLRPVNATAVRSYSTATTDALSKVVAAPGKASRGYPFTAHLTLMSEFAHALSWPSMGESVSPGMFVVDLETALLREADDVLGAVGPSPWASLHTAWVAAVRDMVTALRAYVRSHHAASVGWDSGATRAEAEALIEAKGVEAALAALRLAHARGTDWAAAKQQQRVRMAKGRMHGQERLELKAKKRAAARQQRALLRKKA</sequence>
<dbReference type="Gene3D" id="1.25.40.330">
    <property type="entry name" value="Adenylate cyclase-associated CAP, N-terminal domain"/>
    <property type="match status" value="2"/>
</dbReference>
<evidence type="ECO:0000259" key="1">
    <source>
        <dbReference type="Pfam" id="PF21938"/>
    </source>
</evidence>
<name>A0A1X6NZH5_PORUM</name>
<dbReference type="PANTHER" id="PTHR10652">
    <property type="entry name" value="ADENYLYL CYCLASE-ASSOCIATED PROTEIN"/>
    <property type="match status" value="1"/>
</dbReference>
<dbReference type="Pfam" id="PF21938">
    <property type="entry name" value="CAP_N"/>
    <property type="match status" value="2"/>
</dbReference>
<accession>A0A1X6NZH5</accession>
<dbReference type="GO" id="GO:0008179">
    <property type="term" value="F:adenylate cyclase binding"/>
    <property type="evidence" value="ECO:0007669"/>
    <property type="project" value="TreeGrafter"/>
</dbReference>
<dbReference type="GO" id="GO:0019933">
    <property type="term" value="P:cAMP-mediated signaling"/>
    <property type="evidence" value="ECO:0007669"/>
    <property type="project" value="TreeGrafter"/>
</dbReference>